<dbReference type="NCBIfam" id="TIGR04294">
    <property type="entry name" value="pre_pil_HX9DG"/>
    <property type="match status" value="1"/>
</dbReference>
<dbReference type="EMBL" id="CP001848">
    <property type="protein sequence ID" value="ADB14700.1"/>
    <property type="molecule type" value="Genomic_DNA"/>
</dbReference>
<dbReference type="NCBIfam" id="TIGR02532">
    <property type="entry name" value="IV_pilin_GFxxxE"/>
    <property type="match status" value="1"/>
</dbReference>
<proteinExistence type="predicted"/>
<evidence type="ECO:0000313" key="3">
    <source>
        <dbReference type="EMBL" id="ADB14700.1"/>
    </source>
</evidence>
<dbReference type="Pfam" id="PF07963">
    <property type="entry name" value="N_methyl"/>
    <property type="match status" value="1"/>
</dbReference>
<reference evidence="3 4" key="1">
    <citation type="journal article" date="2009" name="Stand. Genomic Sci.">
        <title>Complete genome sequence of Pirellula staleyi type strain (ATCC 27377).</title>
        <authorList>
            <person name="Clum A."/>
            <person name="Tindall B.J."/>
            <person name="Sikorski J."/>
            <person name="Ivanova N."/>
            <person name="Mavrommatis K."/>
            <person name="Lucas S."/>
            <person name="Glavina del Rio T."/>
            <person name="Nolan M."/>
            <person name="Chen F."/>
            <person name="Tice H."/>
            <person name="Pitluck S."/>
            <person name="Cheng J.F."/>
            <person name="Chertkov O."/>
            <person name="Brettin T."/>
            <person name="Han C."/>
            <person name="Detter J.C."/>
            <person name="Kuske C."/>
            <person name="Bruce D."/>
            <person name="Goodwin L."/>
            <person name="Ovchinikova G."/>
            <person name="Pati A."/>
            <person name="Mikhailova N."/>
            <person name="Chen A."/>
            <person name="Palaniappan K."/>
            <person name="Land M."/>
            <person name="Hauser L."/>
            <person name="Chang Y.J."/>
            <person name="Jeffries C.D."/>
            <person name="Chain P."/>
            <person name="Rohde M."/>
            <person name="Goker M."/>
            <person name="Bristow J."/>
            <person name="Eisen J.A."/>
            <person name="Markowitz V."/>
            <person name="Hugenholtz P."/>
            <person name="Kyrpides N.C."/>
            <person name="Klenk H.P."/>
            <person name="Lapidus A."/>
        </authorList>
    </citation>
    <scope>NUCLEOTIDE SEQUENCE [LARGE SCALE GENOMIC DNA]</scope>
    <source>
        <strain evidence="4">ATCC 27377 / DSM 6068 / ICPB 4128</strain>
    </source>
</reference>
<dbReference type="PANTHER" id="PTHR30093:SF2">
    <property type="entry name" value="TYPE II SECRETION SYSTEM PROTEIN H"/>
    <property type="match status" value="1"/>
</dbReference>
<dbReference type="InterPro" id="IPR045584">
    <property type="entry name" value="Pilin-like"/>
</dbReference>
<organism evidence="3 4">
    <name type="scientific">Pirellula staleyi (strain ATCC 27377 / DSM 6068 / ICPB 4128)</name>
    <name type="common">Pirella staleyi</name>
    <dbReference type="NCBI Taxonomy" id="530564"/>
    <lineage>
        <taxon>Bacteria</taxon>
        <taxon>Pseudomonadati</taxon>
        <taxon>Planctomycetota</taxon>
        <taxon>Planctomycetia</taxon>
        <taxon>Pirellulales</taxon>
        <taxon>Pirellulaceae</taxon>
        <taxon>Pirellula</taxon>
    </lineage>
</organism>
<dbReference type="STRING" id="530564.Psta_0003"/>
<dbReference type="PROSITE" id="PS00409">
    <property type="entry name" value="PROKAR_NTER_METHYL"/>
    <property type="match status" value="1"/>
</dbReference>
<dbReference type="InterPro" id="IPR027558">
    <property type="entry name" value="Pre_pil_HX9DG_C"/>
</dbReference>
<keyword evidence="1" id="KW-0472">Membrane</keyword>
<dbReference type="AlphaFoldDB" id="D2QZE2"/>
<dbReference type="KEGG" id="psl:Psta_0003"/>
<keyword evidence="4" id="KW-1185">Reference proteome</keyword>
<evidence type="ECO:0000259" key="2">
    <source>
        <dbReference type="Pfam" id="PF07596"/>
    </source>
</evidence>
<evidence type="ECO:0000256" key="1">
    <source>
        <dbReference type="SAM" id="Phobius"/>
    </source>
</evidence>
<protein>
    <recommendedName>
        <fullName evidence="2">DUF1559 domain-containing protein</fullName>
    </recommendedName>
</protein>
<dbReference type="InterPro" id="IPR012902">
    <property type="entry name" value="N_methyl_site"/>
</dbReference>
<dbReference type="eggNOG" id="COG4968">
    <property type="taxonomic scope" value="Bacteria"/>
</dbReference>
<dbReference type="InterPro" id="IPR011453">
    <property type="entry name" value="DUF1559"/>
</dbReference>
<dbReference type="Pfam" id="PF07596">
    <property type="entry name" value="SBP_bac_10"/>
    <property type="match status" value="1"/>
</dbReference>
<feature type="transmembrane region" description="Helical" evidence="1">
    <location>
        <begin position="15"/>
        <end position="39"/>
    </location>
</feature>
<name>D2QZE2_PIRSD</name>
<dbReference type="SUPFAM" id="SSF54523">
    <property type="entry name" value="Pili subunits"/>
    <property type="match status" value="1"/>
</dbReference>
<feature type="domain" description="DUF1559" evidence="2">
    <location>
        <begin position="40"/>
        <end position="299"/>
    </location>
</feature>
<dbReference type="OrthoDB" id="255848at2"/>
<keyword evidence="1" id="KW-0812">Transmembrane</keyword>
<sequence>MSSSPIYSTSAARRGFTLVELLVVIAIIGVLVALLLPAVQSAREAARRMQCANNLKQIGIGVHNHHDVTGYLPPTHTGGTSGNHKYGTWTIHLLPFIEQQTLYQQFDLSVQFDVAPNPAAAASDAACSLKVYQCPSRRSGVQRSDAAPQVGGTGDYAVASVASANFQHQHQSSGVLFGAMIGSERVGTVWTARSRFADISDGLSNTVLIGEKHVFKSHLNKGAGSATQSADGNHFLSDQTAWYECHTVRNAAHPFGISKGPNDNSASEPWKMFGSWHPSTCQFLLGDGSVRGIRNTIDVTTLTRLGDRRDGEVLGEF</sequence>
<gene>
    <name evidence="3" type="ordered locus">Psta_0003</name>
</gene>
<dbReference type="Gene3D" id="3.30.700.10">
    <property type="entry name" value="Glycoprotein, Type 4 Pilin"/>
    <property type="match status" value="1"/>
</dbReference>
<evidence type="ECO:0000313" key="4">
    <source>
        <dbReference type="Proteomes" id="UP000001887"/>
    </source>
</evidence>
<keyword evidence="1" id="KW-1133">Transmembrane helix</keyword>
<accession>D2QZE2</accession>
<dbReference type="HOGENOM" id="CLU_041661_0_0_0"/>
<dbReference type="PANTHER" id="PTHR30093">
    <property type="entry name" value="GENERAL SECRETION PATHWAY PROTEIN G"/>
    <property type="match status" value="1"/>
</dbReference>
<dbReference type="Proteomes" id="UP000001887">
    <property type="component" value="Chromosome"/>
</dbReference>